<evidence type="ECO:0000313" key="3">
    <source>
        <dbReference type="Proteomes" id="UP000266239"/>
    </source>
</evidence>
<evidence type="ECO:0000313" key="2">
    <source>
        <dbReference type="EMBL" id="RHX99686.1"/>
    </source>
</evidence>
<dbReference type="EMBL" id="QUTA01010405">
    <property type="protein sequence ID" value="RHX99686.1"/>
    <property type="molecule type" value="Genomic_DNA"/>
</dbReference>
<dbReference type="AlphaFoldDB" id="A0A397A1R6"/>
<dbReference type="Proteomes" id="UP000266239">
    <property type="component" value="Unassembled WGS sequence"/>
</dbReference>
<comment type="caution">
    <text evidence="2">The sequence shown here is derived from an EMBL/GenBank/DDBJ whole genome shotgun (WGS) entry which is preliminary data.</text>
</comment>
<name>A0A397A1R6_APHAT</name>
<organism evidence="2 3">
    <name type="scientific">Aphanomyces astaci</name>
    <name type="common">Crayfish plague agent</name>
    <dbReference type="NCBI Taxonomy" id="112090"/>
    <lineage>
        <taxon>Eukaryota</taxon>
        <taxon>Sar</taxon>
        <taxon>Stramenopiles</taxon>
        <taxon>Oomycota</taxon>
        <taxon>Saprolegniomycetes</taxon>
        <taxon>Saprolegniales</taxon>
        <taxon>Verrucalvaceae</taxon>
        <taxon>Aphanomyces</taxon>
    </lineage>
</organism>
<gene>
    <name evidence="2" type="ORF">DYB25_001892</name>
</gene>
<feature type="region of interest" description="Disordered" evidence="1">
    <location>
        <begin position="491"/>
        <end position="525"/>
    </location>
</feature>
<accession>A0A397A1R6</accession>
<feature type="region of interest" description="Disordered" evidence="1">
    <location>
        <begin position="102"/>
        <end position="169"/>
    </location>
</feature>
<feature type="compositionally biased region" description="Low complexity" evidence="1">
    <location>
        <begin position="113"/>
        <end position="139"/>
    </location>
</feature>
<feature type="compositionally biased region" description="Polar residues" evidence="1">
    <location>
        <begin position="494"/>
        <end position="509"/>
    </location>
</feature>
<sequence>MDTATAAAFTLLLVQDHLKHHGMYDTLAAFSKELVAKAVSASPDVWYDMTHAIGIHGLLHEYPHESTLSALVHVGVIERQARLRATTPSVVRITPKTNCRTSTVLPDNYGHLPSSASSPSLRPKSASAAVVATSTSTPTLGRSVLATPTRGQDHHHHRRSPTNNQLDGGDMRLLKYMNLKQREPRASLPQLKAIEAAKKEILLGASSSAINNIAPAPSPCCSSSSSIMETTTAPSQWISDDVRMRQVRRGLAHVQEELHVHNTYEMVLKHQGIGKTIPPRPKERAVLTCTLCLHSFQKQNLQHQVPYKAVMDLRRSWDPHMKELNPTRARPPTCYDMVRICVFCAQFVQESDRYRPADGAAATVAATDGKLASMTSALMRRSSTVYEMATNDPFSCDPIMDGDDDGDVESCTSMDNHNAVGGVFGKNIRYQMQNARTVRNLSKAEWGVISAKQHKHLSEYRGDKGPTMMPLNADDIRRSPVSMKRLLMDATKLAPSSETSYSGRPSPVSTDRRHTTDEISNNSHR</sequence>
<reference evidence="2 3" key="1">
    <citation type="submission" date="2018-08" db="EMBL/GenBank/DDBJ databases">
        <title>Aphanomyces genome sequencing and annotation.</title>
        <authorList>
            <person name="Minardi D."/>
            <person name="Oidtmann B."/>
            <person name="Van Der Giezen M."/>
            <person name="Studholme D.J."/>
        </authorList>
    </citation>
    <scope>NUCLEOTIDE SEQUENCE [LARGE SCALE GENOMIC DNA]</scope>
    <source>
        <strain evidence="2 3">Yx</strain>
    </source>
</reference>
<evidence type="ECO:0008006" key="4">
    <source>
        <dbReference type="Google" id="ProtNLM"/>
    </source>
</evidence>
<evidence type="ECO:0000256" key="1">
    <source>
        <dbReference type="SAM" id="MobiDB-lite"/>
    </source>
</evidence>
<protein>
    <recommendedName>
        <fullName evidence="4">LisH domain-containing protein</fullName>
    </recommendedName>
</protein>
<dbReference type="VEuPathDB" id="FungiDB:H257_12160"/>
<proteinExistence type="predicted"/>